<dbReference type="RefSeq" id="XP_055892778.1">
    <property type="nucleotide sequence ID" value="XM_056036803.1"/>
</dbReference>
<feature type="region of interest" description="Disordered" evidence="6">
    <location>
        <begin position="271"/>
        <end position="317"/>
    </location>
</feature>
<dbReference type="PANTHER" id="PTHR24379">
    <property type="entry name" value="KRAB AND ZINC FINGER DOMAIN-CONTAINING"/>
    <property type="match status" value="1"/>
</dbReference>
<dbReference type="OMA" id="NEISSEW"/>
<organism evidence="8 9">
    <name type="scientific">Biomphalaria glabrata</name>
    <name type="common">Bloodfluke planorb</name>
    <name type="synonym">Freshwater snail</name>
    <dbReference type="NCBI Taxonomy" id="6526"/>
    <lineage>
        <taxon>Eukaryota</taxon>
        <taxon>Metazoa</taxon>
        <taxon>Spiralia</taxon>
        <taxon>Lophotrochozoa</taxon>
        <taxon>Mollusca</taxon>
        <taxon>Gastropoda</taxon>
        <taxon>Heterobranchia</taxon>
        <taxon>Euthyneura</taxon>
        <taxon>Panpulmonata</taxon>
        <taxon>Hygrophila</taxon>
        <taxon>Lymnaeoidea</taxon>
        <taxon>Planorbidae</taxon>
        <taxon>Biomphalaria</taxon>
    </lineage>
</organism>
<evidence type="ECO:0000256" key="1">
    <source>
        <dbReference type="ARBA" id="ARBA00022723"/>
    </source>
</evidence>
<feature type="compositionally biased region" description="Polar residues" evidence="6">
    <location>
        <begin position="52"/>
        <end position="74"/>
    </location>
</feature>
<dbReference type="OrthoDB" id="6065450at2759"/>
<feature type="region of interest" description="Disordered" evidence="6">
    <location>
        <begin position="453"/>
        <end position="475"/>
    </location>
</feature>
<dbReference type="SMART" id="SM00355">
    <property type="entry name" value="ZnF_C2H2"/>
    <property type="match status" value="11"/>
</dbReference>
<dbReference type="PANTHER" id="PTHR24379:SF121">
    <property type="entry name" value="C2H2-TYPE DOMAIN-CONTAINING PROTEIN"/>
    <property type="match status" value="1"/>
</dbReference>
<dbReference type="GeneID" id="129927459"/>
<feature type="domain" description="C2H2-type" evidence="7">
    <location>
        <begin position="760"/>
        <end position="787"/>
    </location>
</feature>
<evidence type="ECO:0000313" key="8">
    <source>
        <dbReference type="Proteomes" id="UP001165740"/>
    </source>
</evidence>
<keyword evidence="2" id="KW-0677">Repeat</keyword>
<feature type="region of interest" description="Disordered" evidence="6">
    <location>
        <begin position="47"/>
        <end position="74"/>
    </location>
</feature>
<keyword evidence="4" id="KW-0862">Zinc</keyword>
<evidence type="ECO:0000256" key="2">
    <source>
        <dbReference type="ARBA" id="ARBA00022737"/>
    </source>
</evidence>
<evidence type="ECO:0000256" key="3">
    <source>
        <dbReference type="ARBA" id="ARBA00022771"/>
    </source>
</evidence>
<dbReference type="AlphaFoldDB" id="A0A9W3AZX9"/>
<dbReference type="Pfam" id="PF00096">
    <property type="entry name" value="zf-C2H2"/>
    <property type="match status" value="3"/>
</dbReference>
<dbReference type="GO" id="GO:0008270">
    <property type="term" value="F:zinc ion binding"/>
    <property type="evidence" value="ECO:0007669"/>
    <property type="project" value="UniProtKB-KW"/>
</dbReference>
<dbReference type="PROSITE" id="PS00028">
    <property type="entry name" value="ZINC_FINGER_C2H2_1"/>
    <property type="match status" value="9"/>
</dbReference>
<evidence type="ECO:0000256" key="6">
    <source>
        <dbReference type="SAM" id="MobiDB-lite"/>
    </source>
</evidence>
<dbReference type="InterPro" id="IPR036236">
    <property type="entry name" value="Znf_C2H2_sf"/>
</dbReference>
<feature type="domain" description="C2H2-type" evidence="7">
    <location>
        <begin position="732"/>
        <end position="759"/>
    </location>
</feature>
<feature type="domain" description="C2H2-type" evidence="7">
    <location>
        <begin position="788"/>
        <end position="813"/>
    </location>
</feature>
<evidence type="ECO:0000313" key="9">
    <source>
        <dbReference type="RefSeq" id="XP_055892777.1"/>
    </source>
</evidence>
<name>A0A9W3AZX9_BIOGL</name>
<feature type="domain" description="C2H2-type" evidence="7">
    <location>
        <begin position="704"/>
        <end position="731"/>
    </location>
</feature>
<evidence type="ECO:0000259" key="7">
    <source>
        <dbReference type="PROSITE" id="PS50157"/>
    </source>
</evidence>
<dbReference type="InterPro" id="IPR013087">
    <property type="entry name" value="Znf_C2H2_type"/>
</dbReference>
<feature type="domain" description="C2H2-type" evidence="7">
    <location>
        <begin position="428"/>
        <end position="457"/>
    </location>
</feature>
<keyword evidence="8" id="KW-1185">Reference proteome</keyword>
<feature type="domain" description="C2H2-type" evidence="7">
    <location>
        <begin position="112"/>
        <end position="140"/>
    </location>
</feature>
<protein>
    <submittedName>
        <fullName evidence="9 10">Zinc finger protein 605-like</fullName>
    </submittedName>
</protein>
<dbReference type="PROSITE" id="PS50157">
    <property type="entry name" value="ZINC_FINGER_C2H2_2"/>
    <property type="match status" value="6"/>
</dbReference>
<dbReference type="RefSeq" id="XP_055892777.1">
    <property type="nucleotide sequence ID" value="XM_056036802.1"/>
</dbReference>
<dbReference type="Gene3D" id="3.30.160.60">
    <property type="entry name" value="Classic Zinc Finger"/>
    <property type="match status" value="6"/>
</dbReference>
<reference evidence="9 10" key="1">
    <citation type="submission" date="2025-04" db="UniProtKB">
        <authorList>
            <consortium name="RefSeq"/>
        </authorList>
    </citation>
    <scope>IDENTIFICATION</scope>
</reference>
<dbReference type="Proteomes" id="UP001165740">
    <property type="component" value="Chromosome 7"/>
</dbReference>
<evidence type="ECO:0000313" key="10">
    <source>
        <dbReference type="RefSeq" id="XP_055892778.1"/>
    </source>
</evidence>
<gene>
    <name evidence="9 10" type="primary">LOC129927459</name>
</gene>
<keyword evidence="3 5" id="KW-0863">Zinc-finger</keyword>
<sequence>MNPTKVDIIKTKLLQSGDTVHLVPDFSRKLSLVDAELEESNPISPAVLSGVQEKSQSPPAVIKSSPSLDRQESDVNASPVNKFVCCCGEKFEKSVQIASHKRWSCKFKQKTAQCEVCESWFATDVGLKRHMKHAHGGIVSCANCNLRFPTKIKLTRHWIEAHHDENKEGFKQLKCFVCNDTNFDSKFELECHLVVHKYEKHHKKIANQGLWTHFAPYHMPFMRPPFPHMSRSSCQFFPRHPPPMPTHFLRHPPPFFPPPFPLPQFPFPPQVFNSSAPTPSSQTKDSLSTKETVASPLPQESFPEDKVDPSNPNLTANFPRHDHVFDDYVVLPPYFPQHHHHHKKHGKLKWKKYMKLMIKGKVPMLWNSRQPPYAKEADVEMPSNANASNDKSDEQSEFKIACKFCDSIIQRNRINWHQRRECPVLAVHKCGVCDRVFRKRHFLIRHMHEQNHFTADSQPASTAPSTDMQSSNLSTTQEKLNSSLQLLKVTETVSTVTNKGNQSNMEFSTEDKETMAPQLMEDKSKTSVIIEDRDIPNKFQSECCVCKHVFFNKAMLCDHLRGHISQILTIQKVHEWTLKSSDYFYLGNPDEEQTTATSSSCLDTEITSTTESLVPENSTDLSDLKWTKPHTKRNSHHAKGEMLLCEFCSEHFSFRKDLHYHMETQHKDCTLKCPLCKKKFSWKKRGKFYERHLNSHFGVKVFKHKCEVCGKTFLENSKLRAHMSLHNNDLLHRCSVCQKGYANKSSLVRHERMHKGIKPYQCETCSESFMEKRELLRHSTAHTGVAPFICGECGQGFTLKTSLVSHLKKKHNK</sequence>
<proteinExistence type="predicted"/>
<dbReference type="SUPFAM" id="SSF57667">
    <property type="entry name" value="beta-beta-alpha zinc fingers"/>
    <property type="match status" value="3"/>
</dbReference>
<evidence type="ECO:0000256" key="5">
    <source>
        <dbReference type="PROSITE-ProRule" id="PRU00042"/>
    </source>
</evidence>
<feature type="compositionally biased region" description="Polar residues" evidence="6">
    <location>
        <begin position="271"/>
        <end position="292"/>
    </location>
</feature>
<evidence type="ECO:0000256" key="4">
    <source>
        <dbReference type="ARBA" id="ARBA00022833"/>
    </source>
</evidence>
<accession>A0A9W3AZX9</accession>
<keyword evidence="1" id="KW-0479">Metal-binding</keyword>